<dbReference type="Gene3D" id="3.40.47.10">
    <property type="match status" value="1"/>
</dbReference>
<feature type="active site" evidence="13">
    <location>
        <position position="119"/>
    </location>
</feature>
<gene>
    <name evidence="13" type="primary">fabH</name>
    <name evidence="16" type="ORF">E9531_06205</name>
</gene>
<dbReference type="EC" id="2.3.1.180" evidence="3 13"/>
<dbReference type="GO" id="GO:0033818">
    <property type="term" value="F:beta-ketoacyl-acyl-carrier-protein synthase III activity"/>
    <property type="evidence" value="ECO:0007669"/>
    <property type="project" value="UniProtKB-UniRule"/>
</dbReference>
<evidence type="ECO:0000256" key="6">
    <source>
        <dbReference type="ARBA" id="ARBA00022679"/>
    </source>
</evidence>
<dbReference type="GO" id="GO:0004315">
    <property type="term" value="F:3-oxoacyl-[acyl-carrier-protein] synthase activity"/>
    <property type="evidence" value="ECO:0007669"/>
    <property type="project" value="InterPro"/>
</dbReference>
<evidence type="ECO:0000256" key="4">
    <source>
        <dbReference type="ARBA" id="ARBA00022490"/>
    </source>
</evidence>
<evidence type="ECO:0000256" key="12">
    <source>
        <dbReference type="ARBA" id="ARBA00051096"/>
    </source>
</evidence>
<dbReference type="GO" id="GO:0005737">
    <property type="term" value="C:cytoplasm"/>
    <property type="evidence" value="ECO:0007669"/>
    <property type="project" value="UniProtKB-SubCell"/>
</dbReference>
<evidence type="ECO:0000256" key="3">
    <source>
        <dbReference type="ARBA" id="ARBA00012333"/>
    </source>
</evidence>
<feature type="region of interest" description="ACP-binding" evidence="13">
    <location>
        <begin position="253"/>
        <end position="257"/>
    </location>
</feature>
<evidence type="ECO:0000256" key="11">
    <source>
        <dbReference type="ARBA" id="ARBA00023315"/>
    </source>
</evidence>
<dbReference type="Proteomes" id="UP000308917">
    <property type="component" value="Unassembled WGS sequence"/>
</dbReference>
<dbReference type="EMBL" id="STFG01000004">
    <property type="protein sequence ID" value="THU03766.1"/>
    <property type="molecule type" value="Genomic_DNA"/>
</dbReference>
<evidence type="ECO:0000256" key="9">
    <source>
        <dbReference type="ARBA" id="ARBA00023160"/>
    </source>
</evidence>
<dbReference type="GO" id="GO:0006633">
    <property type="term" value="P:fatty acid biosynthetic process"/>
    <property type="evidence" value="ECO:0007669"/>
    <property type="project" value="UniProtKB-UniRule"/>
</dbReference>
<keyword evidence="10 13" id="KW-0511">Multifunctional enzyme</keyword>
<keyword evidence="7 13" id="KW-0276">Fatty acid metabolism</keyword>
<feature type="active site" evidence="13">
    <location>
        <position position="282"/>
    </location>
</feature>
<evidence type="ECO:0000256" key="10">
    <source>
        <dbReference type="ARBA" id="ARBA00023268"/>
    </source>
</evidence>
<dbReference type="AlphaFoldDB" id="A0A4V4GS14"/>
<dbReference type="SUPFAM" id="SSF53901">
    <property type="entry name" value="Thiolase-like"/>
    <property type="match status" value="1"/>
</dbReference>
<evidence type="ECO:0000256" key="5">
    <source>
        <dbReference type="ARBA" id="ARBA00022516"/>
    </source>
</evidence>
<name>A0A4V4GS14_9BURK</name>
<proteinExistence type="inferred from homology"/>
<keyword evidence="17" id="KW-1185">Reference proteome</keyword>
<reference evidence="16 17" key="1">
    <citation type="journal article" date="2015" name="Antonie Van Leeuwenhoek">
        <title>Lampropedia puyangensis sp. nov., isolated from symptomatic bark of Populus ? euramericana canker and emended description of Lampropedia hyalina (Ehrenberg 1832) Lee et al. 2004.</title>
        <authorList>
            <person name="Li Y."/>
            <person name="Wang T."/>
            <person name="Piao C.G."/>
            <person name="Wang L.F."/>
            <person name="Tian G.Z."/>
            <person name="Zhu T.H."/>
            <person name="Guo M.W."/>
        </authorList>
    </citation>
    <scope>NUCLEOTIDE SEQUENCE [LARGE SCALE GENOMIC DNA]</scope>
    <source>
        <strain evidence="16 17">2-bin</strain>
    </source>
</reference>
<dbReference type="Pfam" id="PF08545">
    <property type="entry name" value="ACP_syn_III"/>
    <property type="match status" value="1"/>
</dbReference>
<keyword evidence="11 13" id="KW-0012">Acyltransferase</keyword>
<dbReference type="HAMAP" id="MF_01815">
    <property type="entry name" value="FabH"/>
    <property type="match status" value="1"/>
</dbReference>
<comment type="function">
    <text evidence="13">Catalyzes the condensation reaction of fatty acid synthesis by the addition to an acyl acceptor of two carbons from malonyl-ACP. Catalyzes the first condensation reaction which initiates fatty acid synthesis and may therefore play a role in governing the total rate of fatty acid production. Possesses both acetoacetyl-ACP synthase and acetyl transacylase activities. Its substrate specificity determines the biosynthesis of branched-chain and/or straight-chain of fatty acids.</text>
</comment>
<dbReference type="InterPro" id="IPR004655">
    <property type="entry name" value="FabH"/>
</dbReference>
<comment type="caution">
    <text evidence="16">The sequence shown here is derived from an EMBL/GenBank/DDBJ whole genome shotgun (WGS) entry which is preliminary data.</text>
</comment>
<dbReference type="OrthoDB" id="9815506at2"/>
<dbReference type="PANTHER" id="PTHR34069:SF2">
    <property type="entry name" value="BETA-KETOACYL-[ACYL-CARRIER-PROTEIN] SYNTHASE III"/>
    <property type="match status" value="1"/>
</dbReference>
<protein>
    <recommendedName>
        <fullName evidence="3 13">Beta-ketoacyl-[acyl-carrier-protein] synthase III</fullName>
        <shortName evidence="13">Beta-ketoacyl-ACP synthase III</shortName>
        <shortName evidence="13">KAS III</shortName>
        <ecNumber evidence="3 13">2.3.1.180</ecNumber>
    </recommendedName>
    <alternativeName>
        <fullName evidence="13">3-oxoacyl-[acyl-carrier-protein] synthase 3</fullName>
    </alternativeName>
    <alternativeName>
        <fullName evidence="13">3-oxoacyl-[acyl-carrier-protein] synthase III</fullName>
    </alternativeName>
</protein>
<keyword evidence="9 13" id="KW-0275">Fatty acid biosynthesis</keyword>
<keyword evidence="8 13" id="KW-0443">Lipid metabolism</keyword>
<evidence type="ECO:0000256" key="1">
    <source>
        <dbReference type="ARBA" id="ARBA00005194"/>
    </source>
</evidence>
<keyword evidence="4 13" id="KW-0963">Cytoplasm</keyword>
<keyword evidence="6 13" id="KW-0808">Transferase</keyword>
<evidence type="ECO:0000313" key="16">
    <source>
        <dbReference type="EMBL" id="THU03766.1"/>
    </source>
</evidence>
<dbReference type="FunFam" id="3.40.47.10:FF:000004">
    <property type="entry name" value="3-oxoacyl-[acyl-carrier-protein] synthase 3"/>
    <property type="match status" value="1"/>
</dbReference>
<evidence type="ECO:0000256" key="13">
    <source>
        <dbReference type="HAMAP-Rule" id="MF_01815"/>
    </source>
</evidence>
<dbReference type="PANTHER" id="PTHR34069">
    <property type="entry name" value="3-OXOACYL-[ACYL-CARRIER-PROTEIN] SYNTHASE 3"/>
    <property type="match status" value="1"/>
</dbReference>
<dbReference type="InterPro" id="IPR013747">
    <property type="entry name" value="ACP_syn_III_C"/>
</dbReference>
<evidence type="ECO:0000256" key="8">
    <source>
        <dbReference type="ARBA" id="ARBA00023098"/>
    </source>
</evidence>
<comment type="domain">
    <text evidence="13">The last Arg residue of the ACP-binding site is essential for the weak association between ACP/AcpP and FabH.</text>
</comment>
<evidence type="ECO:0000259" key="14">
    <source>
        <dbReference type="Pfam" id="PF08541"/>
    </source>
</evidence>
<dbReference type="NCBIfam" id="TIGR00747">
    <property type="entry name" value="fabH"/>
    <property type="match status" value="1"/>
</dbReference>
<dbReference type="RefSeq" id="WP_136572875.1">
    <property type="nucleotide sequence ID" value="NZ_STFG01000004.1"/>
</dbReference>
<dbReference type="NCBIfam" id="NF006829">
    <property type="entry name" value="PRK09352.1"/>
    <property type="match status" value="1"/>
</dbReference>
<dbReference type="CDD" id="cd00830">
    <property type="entry name" value="KAS_III"/>
    <property type="match status" value="1"/>
</dbReference>
<feature type="domain" description="Beta-ketoacyl-[acyl-carrier-protein] synthase III C-terminal" evidence="14">
    <location>
        <begin position="236"/>
        <end position="324"/>
    </location>
</feature>
<evidence type="ECO:0000313" key="17">
    <source>
        <dbReference type="Proteomes" id="UP000308917"/>
    </source>
</evidence>
<comment type="pathway">
    <text evidence="1 13">Lipid metabolism; fatty acid biosynthesis.</text>
</comment>
<organism evidence="16 17">
    <name type="scientific">Lampropedia puyangensis</name>
    <dbReference type="NCBI Taxonomy" id="1330072"/>
    <lineage>
        <taxon>Bacteria</taxon>
        <taxon>Pseudomonadati</taxon>
        <taxon>Pseudomonadota</taxon>
        <taxon>Betaproteobacteria</taxon>
        <taxon>Burkholderiales</taxon>
        <taxon>Comamonadaceae</taxon>
        <taxon>Lampropedia</taxon>
    </lineage>
</organism>
<comment type="subunit">
    <text evidence="13">Homodimer.</text>
</comment>
<feature type="domain" description="Beta-ketoacyl-[acyl-carrier-protein] synthase III N-terminal" evidence="15">
    <location>
        <begin position="113"/>
        <end position="190"/>
    </location>
</feature>
<comment type="catalytic activity">
    <reaction evidence="12">
        <text>malonyl-[ACP] + acetyl-CoA + H(+) = 3-oxobutanoyl-[ACP] + CO2 + CoA</text>
        <dbReference type="Rhea" id="RHEA:12080"/>
        <dbReference type="Rhea" id="RHEA-COMP:9623"/>
        <dbReference type="Rhea" id="RHEA-COMP:9625"/>
        <dbReference type="ChEBI" id="CHEBI:15378"/>
        <dbReference type="ChEBI" id="CHEBI:16526"/>
        <dbReference type="ChEBI" id="CHEBI:57287"/>
        <dbReference type="ChEBI" id="CHEBI:57288"/>
        <dbReference type="ChEBI" id="CHEBI:78449"/>
        <dbReference type="ChEBI" id="CHEBI:78450"/>
        <dbReference type="EC" id="2.3.1.180"/>
    </reaction>
    <physiologicalReaction direction="left-to-right" evidence="12">
        <dbReference type="Rhea" id="RHEA:12081"/>
    </physiologicalReaction>
</comment>
<evidence type="ECO:0000259" key="15">
    <source>
        <dbReference type="Pfam" id="PF08545"/>
    </source>
</evidence>
<feature type="active site" evidence="13">
    <location>
        <position position="252"/>
    </location>
</feature>
<keyword evidence="5 13" id="KW-0444">Lipid biosynthesis</keyword>
<comment type="subcellular location">
    <subcellularLocation>
        <location evidence="13">Cytoplasm</location>
    </subcellularLocation>
</comment>
<dbReference type="UniPathway" id="UPA00094"/>
<accession>A0A4V4GS14</accession>
<comment type="similarity">
    <text evidence="2 13">Belongs to the thiolase-like superfamily. FabH family.</text>
</comment>
<dbReference type="GO" id="GO:0044550">
    <property type="term" value="P:secondary metabolite biosynthetic process"/>
    <property type="evidence" value="ECO:0007669"/>
    <property type="project" value="TreeGrafter"/>
</dbReference>
<dbReference type="InterPro" id="IPR016039">
    <property type="entry name" value="Thiolase-like"/>
</dbReference>
<evidence type="ECO:0000256" key="2">
    <source>
        <dbReference type="ARBA" id="ARBA00008642"/>
    </source>
</evidence>
<dbReference type="Pfam" id="PF08541">
    <property type="entry name" value="ACP_syn_III_C"/>
    <property type="match status" value="1"/>
</dbReference>
<evidence type="ECO:0000256" key="7">
    <source>
        <dbReference type="ARBA" id="ARBA00022832"/>
    </source>
</evidence>
<sequence>MQIYSKITGTGSYLPPKKVTNQELAAQLAQDGVETSDEWIVERTGIHARHFAERDVPSSELGLHAAQRALEAAGKRAEDIDLIIVATSTPDMVFPSTATILQNKLGIHGCPAFDVQAVCSGFIYALTVADAMIRAGTATTALVVGAEVFSRILNFKDRTTCVLFGDGAGAVVLEASSTPGVLASDIHADGRYREILCVPGNVYGGEIIGEPLLHMDGQAVFKLAVGLLDKAARAALEKAGLQLDDIDWLVPHQANIRIMQSTARKLHVPSERVVVTVGEHGNTSAASIPLALDHAVRSGQIQAGQRVLMEGVGGGFTWGAVVVQM</sequence>
<dbReference type="InterPro" id="IPR013751">
    <property type="entry name" value="ACP_syn_III_N"/>
</dbReference>